<feature type="compositionally biased region" description="Low complexity" evidence="1">
    <location>
        <begin position="569"/>
        <end position="582"/>
    </location>
</feature>
<keyword evidence="2" id="KW-1133">Transmembrane helix</keyword>
<protein>
    <submittedName>
        <fullName evidence="3">TIGR02302 family protein</fullName>
    </submittedName>
</protein>
<dbReference type="NCBIfam" id="TIGR02302">
    <property type="entry name" value="aProt_lowcomp"/>
    <property type="match status" value="1"/>
</dbReference>
<accession>A0ABU3DDV3</accession>
<feature type="region of interest" description="Disordered" evidence="1">
    <location>
        <begin position="569"/>
        <end position="589"/>
    </location>
</feature>
<feature type="transmembrane region" description="Helical" evidence="2">
    <location>
        <begin position="76"/>
        <end position="98"/>
    </location>
</feature>
<keyword evidence="2" id="KW-0812">Transmembrane</keyword>
<dbReference type="RefSeq" id="WP_311689489.1">
    <property type="nucleotide sequence ID" value="NZ_JAVRHL010000001.1"/>
</dbReference>
<comment type="caution">
    <text evidence="3">The sequence shown here is derived from an EMBL/GenBank/DDBJ whole genome shotgun (WGS) entry which is preliminary data.</text>
</comment>
<name>A0ABU3DDV3_9RHOB</name>
<feature type="compositionally biased region" description="Low complexity" evidence="1">
    <location>
        <begin position="669"/>
        <end position="687"/>
    </location>
</feature>
<dbReference type="Pfam" id="PF13779">
    <property type="entry name" value="DUF4175"/>
    <property type="match status" value="1"/>
</dbReference>
<dbReference type="InterPro" id="IPR012683">
    <property type="entry name" value="CHP02302_TM"/>
</dbReference>
<feature type="compositionally biased region" description="Low complexity" evidence="1">
    <location>
        <begin position="798"/>
        <end position="821"/>
    </location>
</feature>
<evidence type="ECO:0000313" key="3">
    <source>
        <dbReference type="EMBL" id="MDT0681719.1"/>
    </source>
</evidence>
<dbReference type="Proteomes" id="UP001265259">
    <property type="component" value="Unassembled WGS sequence"/>
</dbReference>
<feature type="region of interest" description="Disordered" evidence="1">
    <location>
        <begin position="1"/>
        <end position="25"/>
    </location>
</feature>
<dbReference type="EMBL" id="JAVRHL010000001">
    <property type="protein sequence ID" value="MDT0681719.1"/>
    <property type="molecule type" value="Genomic_DNA"/>
</dbReference>
<evidence type="ECO:0000313" key="4">
    <source>
        <dbReference type="Proteomes" id="UP001265259"/>
    </source>
</evidence>
<gene>
    <name evidence="3" type="ORF">RM543_03400</name>
</gene>
<reference evidence="3 4" key="1">
    <citation type="submission" date="2023-09" db="EMBL/GenBank/DDBJ databases">
        <authorList>
            <person name="Rey-Velasco X."/>
        </authorList>
    </citation>
    <scope>NUCLEOTIDE SEQUENCE [LARGE SCALE GENOMIC DNA]</scope>
    <source>
        <strain evidence="3 4">F158</strain>
    </source>
</reference>
<feature type="compositionally biased region" description="Basic and acidic residues" evidence="1">
    <location>
        <begin position="787"/>
        <end position="797"/>
    </location>
</feature>
<proteinExistence type="predicted"/>
<keyword evidence="2" id="KW-0472">Membrane</keyword>
<feature type="compositionally biased region" description="Basic and acidic residues" evidence="1">
    <location>
        <begin position="723"/>
        <end position="736"/>
    </location>
</feature>
<keyword evidence="4" id="KW-1185">Reference proteome</keyword>
<sequence>MTSDRQSPETGHAGPASPETDRARAEATRRLTRPLRLTRLGMVAERGARAFWPVWALLLLAVALLAFGVHDMVPPIWALIGGSVWAASIIGLGLWGVFRFRMPSRVEAVRRLDATMPGRPIQALTDLQAVGAADGGSAAVWAAHVRRMAERAGTARAPRPDLALAARDPYALRYVALLAAVMALLFGSIWRAASVGEIAGQAGPGAALASGPAWEGWIEPPAYTGRPDLYLVDQPEGALRVPEGSRVTIRLYGAPGDLDVYESISGPVPYDADETAPPEEMTARSFDVIDDGILSIEGDGGREWDIVLIPDEAPQVAFDGTMSREASGEMSQPFAASDDYGVVSGRARIALDLPEVTRRHGLAADPEPREPITVDLPMTISGDRTEFTEALVDDFSKHPWSGLSVEITLEVSDAAGQAGETVEPLEVRLPGRRFFQPVAAALIEQRRDLLWTRQNAPRVAQVLRAVSYEPGDVMPDSSSYLRLRTLIRRLEQGAAEGELADAARDEIAEELWSLALKLEEGSLADALERLRRAQDRVSEAIRNGASEEEIAELMDEMRQALDEYMRQLAQQQDPSQQDQQQAENTMEMSGDQLQQMLDRLQELMEEGRTAEAARLLEQLSQMMENMQVTQGPGQGQQPGQQAMDDLAETLRDQQGLSDDSFQNLQEQFGQGQQQPGQPGQQGQQPGQPGQGQQGQGQQPGQQGPNQQGQGQPGQGGAPSAEDLAQRQRELRRELERQQGGLPGAGTEEGQRARDSLGRAGEAMDRAEQALRQDDLAGAIDEQAQAMEELRQGMRDLGEAMARQQREQQGQQGQATGQAGPDGQRDPLGRDRGADGPLGTDENLLQGEDVYRRAEELLDEIRRRSADQGRPEAERDYLERLLERF</sequence>
<feature type="compositionally biased region" description="Basic and acidic residues" evidence="1">
    <location>
        <begin position="748"/>
        <end position="774"/>
    </location>
</feature>
<feature type="region of interest" description="Disordered" evidence="1">
    <location>
        <begin position="667"/>
        <end position="848"/>
    </location>
</feature>
<feature type="compositionally biased region" description="Basic and acidic residues" evidence="1">
    <location>
        <begin position="822"/>
        <end position="833"/>
    </location>
</feature>
<feature type="transmembrane region" description="Helical" evidence="2">
    <location>
        <begin position="171"/>
        <end position="190"/>
    </location>
</feature>
<feature type="transmembrane region" description="Helical" evidence="2">
    <location>
        <begin position="50"/>
        <end position="70"/>
    </location>
</feature>
<feature type="compositionally biased region" description="Low complexity" evidence="1">
    <location>
        <begin position="695"/>
        <end position="709"/>
    </location>
</feature>
<organism evidence="3 4">
    <name type="scientific">Tropicimonas omnivorans</name>
    <dbReference type="NCBI Taxonomy" id="3075590"/>
    <lineage>
        <taxon>Bacteria</taxon>
        <taxon>Pseudomonadati</taxon>
        <taxon>Pseudomonadota</taxon>
        <taxon>Alphaproteobacteria</taxon>
        <taxon>Rhodobacterales</taxon>
        <taxon>Roseobacteraceae</taxon>
        <taxon>Tropicimonas</taxon>
    </lineage>
</organism>
<evidence type="ECO:0000256" key="1">
    <source>
        <dbReference type="SAM" id="MobiDB-lite"/>
    </source>
</evidence>
<evidence type="ECO:0000256" key="2">
    <source>
        <dbReference type="SAM" id="Phobius"/>
    </source>
</evidence>